<dbReference type="Pfam" id="PF13701">
    <property type="entry name" value="DDE_Tnp_1_4"/>
    <property type="match status" value="1"/>
</dbReference>
<feature type="domain" description="Transposase DDE" evidence="1">
    <location>
        <begin position="150"/>
        <end position="449"/>
    </location>
</feature>
<protein>
    <submittedName>
        <fullName evidence="2">Transposase DDE domain protein</fullName>
    </submittedName>
</protein>
<proteinExistence type="predicted"/>
<dbReference type="Proteomes" id="UP000022141">
    <property type="component" value="Unassembled WGS sequence"/>
</dbReference>
<evidence type="ECO:0000259" key="1">
    <source>
        <dbReference type="Pfam" id="PF13701"/>
    </source>
</evidence>
<gene>
    <name evidence="2" type="ORF">AW11_02365</name>
</gene>
<dbReference type="STRING" id="1454004.AW11_02365"/>
<reference evidence="2" key="1">
    <citation type="submission" date="2014-02" db="EMBL/GenBank/DDBJ databases">
        <title>Expanding our view of genomic diversity in Candidatus Accumulibacter clades.</title>
        <authorList>
            <person name="Skennerton C.T."/>
            <person name="Barr J.J."/>
            <person name="Slater F.R."/>
            <person name="Bond P.L."/>
            <person name="Tyson G.W."/>
        </authorList>
    </citation>
    <scope>NUCLEOTIDE SEQUENCE [LARGE SCALE GENOMIC DNA]</scope>
</reference>
<comment type="caution">
    <text evidence="2">The sequence shown here is derived from an EMBL/GenBank/DDBJ whole genome shotgun (WGS) entry which is preliminary data.</text>
</comment>
<dbReference type="eggNOG" id="COG3385">
    <property type="taxonomic scope" value="Bacteria"/>
</dbReference>
<evidence type="ECO:0000313" key="3">
    <source>
        <dbReference type="Proteomes" id="UP000022141"/>
    </source>
</evidence>
<name>A0A011QF29_ACCRE</name>
<sequence length="516" mass="57595">MGESKLKRLKAKQMQMSCAGVHTAGGRVQVRWEADSAATPMGQLAYFIEFLTLTGLWSGWQERCPLSYTSPNAPSKADVLGTWMLSILSGHRRYSHVTTIRCDGVNPGLLGMNKVISEDALRRALVAIGEPEGVAWLDAHLRESTAPLLDAPWILDIDTTIKPLYGKQEGAVVSYNPHKPGRPSHSYHTYLMAGLRLVMGVEVKAGNEHSGSHTLPGLLTMLDELPAERKPKMVRGDCGFGSDAIMRALEEPRQPYLFKLRLSKNVKRHIERLFRVSGWTDAGQGWEGMDSTLALTGWEDKRRVVVLRRPLQGEMLVAQEDNGQQLLGFIEADRKAGKRITGYEYAVLVTNLDHEVLSLGQLYRDRADAENTFDELKNQWGWGGFTTHDLHRCQLSARAVALIYNWWSLFVRLASPEARREAITSRPWLMSSVGRRTEHAGQTTITLTGLHAHFGKARQVLMRISAQLQAWVTEAAEQFNVTSVWQLCCDHLKLTLAAIGPPPTFHLLANHANRVG</sequence>
<dbReference type="EMBL" id="JEMY01000030">
    <property type="protein sequence ID" value="EXI87927.1"/>
    <property type="molecule type" value="Genomic_DNA"/>
</dbReference>
<accession>A0A011QF29</accession>
<keyword evidence="3" id="KW-1185">Reference proteome</keyword>
<evidence type="ECO:0000313" key="2">
    <source>
        <dbReference type="EMBL" id="EXI87927.1"/>
    </source>
</evidence>
<dbReference type="InterPro" id="IPR025668">
    <property type="entry name" value="Tnp_DDE_dom"/>
</dbReference>
<dbReference type="PATRIC" id="fig|1454004.3.peg.2442"/>
<dbReference type="AlphaFoldDB" id="A0A011QF29"/>
<organism evidence="2 3">
    <name type="scientific">Accumulibacter regalis</name>
    <dbReference type="NCBI Taxonomy" id="522306"/>
    <lineage>
        <taxon>Bacteria</taxon>
        <taxon>Pseudomonadati</taxon>
        <taxon>Pseudomonadota</taxon>
        <taxon>Betaproteobacteria</taxon>
        <taxon>Candidatus Accumulibacter</taxon>
    </lineage>
</organism>